<keyword evidence="1" id="KW-1133">Transmembrane helix</keyword>
<reference evidence="2 3" key="1">
    <citation type="submission" date="2016-03" db="EMBL/GenBank/DDBJ databases">
        <title>Genome sequencing of Devosia sp. S37.</title>
        <authorList>
            <person name="Mohd Nor M."/>
        </authorList>
    </citation>
    <scope>NUCLEOTIDE SEQUENCE [LARGE SCALE GENOMIC DNA]</scope>
    <source>
        <strain evidence="2 3">S37</strain>
    </source>
</reference>
<evidence type="ECO:0000313" key="2">
    <source>
        <dbReference type="EMBL" id="OAM84262.1"/>
    </source>
</evidence>
<protein>
    <submittedName>
        <fullName evidence="2">Uncharacterized protein</fullName>
    </submittedName>
</protein>
<sequence length="175" mass="18731">MDKTTISGHDILTKSGTIESVGNANVTSHYSDFAAVNFTDGEAIRHRVLAEGAISGLVSPDTSGRFFFAPWGNKRVLLAVDLDGRGRRTADPRYFSRARNVSICLFVACLPFLGLFALSLAFGAIGVVITGVALLIAIQPLRQAVVFGRMAKMIEALDKDRQVQVVPEAVGPVVV</sequence>
<evidence type="ECO:0000256" key="1">
    <source>
        <dbReference type="SAM" id="Phobius"/>
    </source>
</evidence>
<organism evidence="2 3">
    <name type="scientific">Devosia elaeis</name>
    <dbReference type="NCBI Taxonomy" id="1770058"/>
    <lineage>
        <taxon>Bacteria</taxon>
        <taxon>Pseudomonadati</taxon>
        <taxon>Pseudomonadota</taxon>
        <taxon>Alphaproteobacteria</taxon>
        <taxon>Hyphomicrobiales</taxon>
        <taxon>Devosiaceae</taxon>
        <taxon>Devosia</taxon>
    </lineage>
</organism>
<gene>
    <name evidence="2" type="ORF">A3840_00380</name>
</gene>
<comment type="caution">
    <text evidence="2">The sequence shown here is derived from an EMBL/GenBank/DDBJ whole genome shotgun (WGS) entry which is preliminary data.</text>
</comment>
<keyword evidence="1" id="KW-0812">Transmembrane</keyword>
<dbReference type="RefSeq" id="WP_067450147.1">
    <property type="nucleotide sequence ID" value="NZ_LVVY01000001.1"/>
</dbReference>
<feature type="transmembrane region" description="Helical" evidence="1">
    <location>
        <begin position="103"/>
        <end position="136"/>
    </location>
</feature>
<evidence type="ECO:0000313" key="3">
    <source>
        <dbReference type="Proteomes" id="UP000078389"/>
    </source>
</evidence>
<accession>A0A178I5P4</accession>
<keyword evidence="1" id="KW-0472">Membrane</keyword>
<proteinExistence type="predicted"/>
<dbReference type="Proteomes" id="UP000078389">
    <property type="component" value="Unassembled WGS sequence"/>
</dbReference>
<name>A0A178I5P4_9HYPH</name>
<dbReference type="AlphaFoldDB" id="A0A178I5P4"/>
<dbReference type="EMBL" id="LVVY01000001">
    <property type="protein sequence ID" value="OAM84262.1"/>
    <property type="molecule type" value="Genomic_DNA"/>
</dbReference>
<keyword evidence="3" id="KW-1185">Reference proteome</keyword>